<gene>
    <name evidence="1" type="ORF">DERYTH_LOCUS22569</name>
</gene>
<dbReference type="AlphaFoldDB" id="A0A9N9P9Z8"/>
<comment type="caution">
    <text evidence="1">The sequence shown here is derived from an EMBL/GenBank/DDBJ whole genome shotgun (WGS) entry which is preliminary data.</text>
</comment>
<sequence>WFSQKYQAIYFTCITVDTFEEAYQSVKDEQFFETLIHLLLTTIRYNNNQPPKEFNQIILEVKAKWIATNKFNYSLKNSEKSNQKTDTESRLEILYSESLSTNSSPTETPLVLTSQNSPLNKQNKDTESLNFEEAYFNTINQRRNISQRKRSEGNYPHITHIKNKPTVEEQTNMYIPNDSHRMVEDRRAPVDFTNMRQHQAQNQQQTPPPEFDNQQVLQTLLRGINKMFESNATRAAIATTNPKEYKLIDFHIFLGDNDEDPIE</sequence>
<keyword evidence="2" id="KW-1185">Reference proteome</keyword>
<dbReference type="Proteomes" id="UP000789405">
    <property type="component" value="Unassembled WGS sequence"/>
</dbReference>
<protein>
    <submittedName>
        <fullName evidence="1">13143_t:CDS:1</fullName>
    </submittedName>
</protein>
<evidence type="ECO:0000313" key="2">
    <source>
        <dbReference type="Proteomes" id="UP000789405"/>
    </source>
</evidence>
<organism evidence="1 2">
    <name type="scientific">Dentiscutata erythropus</name>
    <dbReference type="NCBI Taxonomy" id="1348616"/>
    <lineage>
        <taxon>Eukaryota</taxon>
        <taxon>Fungi</taxon>
        <taxon>Fungi incertae sedis</taxon>
        <taxon>Mucoromycota</taxon>
        <taxon>Glomeromycotina</taxon>
        <taxon>Glomeromycetes</taxon>
        <taxon>Diversisporales</taxon>
        <taxon>Gigasporaceae</taxon>
        <taxon>Dentiscutata</taxon>
    </lineage>
</organism>
<feature type="non-terminal residue" evidence="1">
    <location>
        <position position="1"/>
    </location>
</feature>
<dbReference type="EMBL" id="CAJVPY010031655">
    <property type="protein sequence ID" value="CAG8796855.1"/>
    <property type="molecule type" value="Genomic_DNA"/>
</dbReference>
<accession>A0A9N9P9Z8</accession>
<name>A0A9N9P9Z8_9GLOM</name>
<reference evidence="1" key="1">
    <citation type="submission" date="2021-06" db="EMBL/GenBank/DDBJ databases">
        <authorList>
            <person name="Kallberg Y."/>
            <person name="Tangrot J."/>
            <person name="Rosling A."/>
        </authorList>
    </citation>
    <scope>NUCLEOTIDE SEQUENCE</scope>
    <source>
        <strain evidence="1">MA453B</strain>
    </source>
</reference>
<evidence type="ECO:0000313" key="1">
    <source>
        <dbReference type="EMBL" id="CAG8796855.1"/>
    </source>
</evidence>
<proteinExistence type="predicted"/>